<organism evidence="7 8">
    <name type="scientific">Chaetoceros tenuissimus</name>
    <dbReference type="NCBI Taxonomy" id="426638"/>
    <lineage>
        <taxon>Eukaryota</taxon>
        <taxon>Sar</taxon>
        <taxon>Stramenopiles</taxon>
        <taxon>Ochrophyta</taxon>
        <taxon>Bacillariophyta</taxon>
        <taxon>Coscinodiscophyceae</taxon>
        <taxon>Chaetocerotophycidae</taxon>
        <taxon>Chaetocerotales</taxon>
        <taxon>Chaetocerotaceae</taxon>
        <taxon>Chaetoceros</taxon>
    </lineage>
</organism>
<keyword evidence="5" id="KW-0325">Glycoprotein</keyword>
<dbReference type="SUPFAM" id="SSF53474">
    <property type="entry name" value="alpha/beta-Hydrolases"/>
    <property type="match status" value="1"/>
</dbReference>
<comment type="caution">
    <text evidence="7">The sequence shown here is derived from an EMBL/GenBank/DDBJ whole genome shotgun (WGS) entry which is preliminary data.</text>
</comment>
<gene>
    <name evidence="7" type="ORF">CTEN210_03364</name>
</gene>
<dbReference type="EMBL" id="BLLK01000022">
    <property type="protein sequence ID" value="GFH46890.1"/>
    <property type="molecule type" value="Genomic_DNA"/>
</dbReference>
<feature type="chain" id="PRO_5041996761" evidence="6">
    <location>
        <begin position="23"/>
        <end position="530"/>
    </location>
</feature>
<evidence type="ECO:0000256" key="6">
    <source>
        <dbReference type="SAM" id="SignalP"/>
    </source>
</evidence>
<evidence type="ECO:0000256" key="3">
    <source>
        <dbReference type="ARBA" id="ARBA00022729"/>
    </source>
</evidence>
<evidence type="ECO:0000256" key="2">
    <source>
        <dbReference type="ARBA" id="ARBA00022670"/>
    </source>
</evidence>
<dbReference type="InterPro" id="IPR008758">
    <property type="entry name" value="Peptidase_S28"/>
</dbReference>
<dbReference type="PANTHER" id="PTHR11010">
    <property type="entry name" value="PROTEASE S28 PRO-X CARBOXYPEPTIDASE-RELATED"/>
    <property type="match status" value="1"/>
</dbReference>
<dbReference type="AlphaFoldDB" id="A0AAD3CLJ8"/>
<dbReference type="Pfam" id="PF05577">
    <property type="entry name" value="Peptidase_S28"/>
    <property type="match status" value="1"/>
</dbReference>
<evidence type="ECO:0000256" key="1">
    <source>
        <dbReference type="ARBA" id="ARBA00011079"/>
    </source>
</evidence>
<sequence length="530" mass="59826">MISYKRATATIVSFLCAFLAESGVPSDPKYFDDQLVDHISTDDNRRWTHRYYASDEYFQGAGSPIFVIMGGEGEILPSTGLYYPFIVNHLAKDFGAMVIQPEHRFYGVSQPVDVEFIPENANITRALMNSEQAMWDYIRLIRYTQASYGCSFDRGNYHYCPVITVGGSYPGFLSAMMRLKHPDVVDMAYSASAPMKFYAQQVDNDSYYDHITKVAEKSSSGCKNAVKSVLDRISSLIQNIKTVDDLYEFSSDINICNGTLPSYIIDDESIYGNPDMNHVRKTLLEELVMVVGYTFANYNMANYPPDNTTDLYHACQTFQNDELSDTERLSKFLVKVVNSMENEPNHSCFNMTNQLPSGVHATISSGDWSGVGTHRNGQMWDFQTCDLCVEHIGFGQNSMFPARDWTLDWLNHHCRKRFGFTPRPYELANKWHIDDLVNKTNASHILFTNGLNDGWSVGGILESLSDTLPVINFENGAHHSDLSGVGPSDKDTDDIKKGFITIKNILQEWLMEVKSIASHNNLRGETAIHV</sequence>
<dbReference type="InterPro" id="IPR042269">
    <property type="entry name" value="Ser_carbopepase_S28_SKS"/>
</dbReference>
<name>A0AAD3CLJ8_9STRA</name>
<evidence type="ECO:0000313" key="7">
    <source>
        <dbReference type="EMBL" id="GFH46890.1"/>
    </source>
</evidence>
<dbReference type="GO" id="GO:0070008">
    <property type="term" value="F:serine-type exopeptidase activity"/>
    <property type="evidence" value="ECO:0007669"/>
    <property type="project" value="InterPro"/>
</dbReference>
<keyword evidence="3 6" id="KW-0732">Signal</keyword>
<evidence type="ECO:0000256" key="4">
    <source>
        <dbReference type="ARBA" id="ARBA00022801"/>
    </source>
</evidence>
<reference evidence="7 8" key="1">
    <citation type="journal article" date="2021" name="Sci. Rep.">
        <title>The genome of the diatom Chaetoceros tenuissimus carries an ancient integrated fragment of an extant virus.</title>
        <authorList>
            <person name="Hongo Y."/>
            <person name="Kimura K."/>
            <person name="Takaki Y."/>
            <person name="Yoshida Y."/>
            <person name="Baba S."/>
            <person name="Kobayashi G."/>
            <person name="Nagasaki K."/>
            <person name="Hano T."/>
            <person name="Tomaru Y."/>
        </authorList>
    </citation>
    <scope>NUCLEOTIDE SEQUENCE [LARGE SCALE GENOMIC DNA]</scope>
    <source>
        <strain evidence="7 8">NIES-3715</strain>
    </source>
</reference>
<dbReference type="Gene3D" id="3.40.50.1820">
    <property type="entry name" value="alpha/beta hydrolase"/>
    <property type="match status" value="1"/>
</dbReference>
<keyword evidence="2" id="KW-0645">Protease</keyword>
<accession>A0AAD3CLJ8</accession>
<dbReference type="PANTHER" id="PTHR11010:SF38">
    <property type="entry name" value="LYSOSOMAL PRO-X CARBOXYPEPTIDASE"/>
    <property type="match status" value="1"/>
</dbReference>
<keyword evidence="4" id="KW-0378">Hydrolase</keyword>
<protein>
    <submittedName>
        <fullName evidence="7">Peptidase S28</fullName>
    </submittedName>
</protein>
<keyword evidence="8" id="KW-1185">Reference proteome</keyword>
<dbReference type="GO" id="GO:0008239">
    <property type="term" value="F:dipeptidyl-peptidase activity"/>
    <property type="evidence" value="ECO:0007669"/>
    <property type="project" value="TreeGrafter"/>
</dbReference>
<dbReference type="InterPro" id="IPR029058">
    <property type="entry name" value="AB_hydrolase_fold"/>
</dbReference>
<proteinExistence type="inferred from homology"/>
<evidence type="ECO:0000256" key="5">
    <source>
        <dbReference type="ARBA" id="ARBA00023180"/>
    </source>
</evidence>
<dbReference type="GO" id="GO:0006508">
    <property type="term" value="P:proteolysis"/>
    <property type="evidence" value="ECO:0007669"/>
    <property type="project" value="UniProtKB-KW"/>
</dbReference>
<evidence type="ECO:0000313" key="8">
    <source>
        <dbReference type="Proteomes" id="UP001054902"/>
    </source>
</evidence>
<feature type="signal peptide" evidence="6">
    <location>
        <begin position="1"/>
        <end position="22"/>
    </location>
</feature>
<dbReference type="Proteomes" id="UP001054902">
    <property type="component" value="Unassembled WGS sequence"/>
</dbReference>
<comment type="similarity">
    <text evidence="1">Belongs to the peptidase S28 family.</text>
</comment>
<dbReference type="Gene3D" id="1.20.120.980">
    <property type="entry name" value="Serine carboxypeptidase S28, SKS domain"/>
    <property type="match status" value="1"/>
</dbReference>